<dbReference type="EMBL" id="JH822947">
    <property type="protein sequence ID" value="EKC17423.1"/>
    <property type="molecule type" value="Genomic_DNA"/>
</dbReference>
<organism evidence="2">
    <name type="scientific">Magallana gigas</name>
    <name type="common">Pacific oyster</name>
    <name type="synonym">Crassostrea gigas</name>
    <dbReference type="NCBI Taxonomy" id="29159"/>
    <lineage>
        <taxon>Eukaryota</taxon>
        <taxon>Metazoa</taxon>
        <taxon>Spiralia</taxon>
        <taxon>Lophotrochozoa</taxon>
        <taxon>Mollusca</taxon>
        <taxon>Bivalvia</taxon>
        <taxon>Autobranchia</taxon>
        <taxon>Pteriomorphia</taxon>
        <taxon>Ostreida</taxon>
        <taxon>Ostreoidea</taxon>
        <taxon>Ostreidae</taxon>
        <taxon>Magallana</taxon>
    </lineage>
</organism>
<dbReference type="InParanoid" id="K1P770"/>
<reference evidence="2" key="1">
    <citation type="journal article" date="2012" name="Nature">
        <title>The oyster genome reveals stress adaptation and complexity of shell formation.</title>
        <authorList>
            <person name="Zhang G."/>
            <person name="Fang X."/>
            <person name="Guo X."/>
            <person name="Li L."/>
            <person name="Luo R."/>
            <person name="Xu F."/>
            <person name="Yang P."/>
            <person name="Zhang L."/>
            <person name="Wang X."/>
            <person name="Qi H."/>
            <person name="Xiong Z."/>
            <person name="Que H."/>
            <person name="Xie Y."/>
            <person name="Holland P.W."/>
            <person name="Paps J."/>
            <person name="Zhu Y."/>
            <person name="Wu F."/>
            <person name="Chen Y."/>
            <person name="Wang J."/>
            <person name="Peng C."/>
            <person name="Meng J."/>
            <person name="Yang L."/>
            <person name="Liu J."/>
            <person name="Wen B."/>
            <person name="Zhang N."/>
            <person name="Huang Z."/>
            <person name="Zhu Q."/>
            <person name="Feng Y."/>
            <person name="Mount A."/>
            <person name="Hedgecock D."/>
            <person name="Xu Z."/>
            <person name="Liu Y."/>
            <person name="Domazet-Loso T."/>
            <person name="Du Y."/>
            <person name="Sun X."/>
            <person name="Zhang S."/>
            <person name="Liu B."/>
            <person name="Cheng P."/>
            <person name="Jiang X."/>
            <person name="Li J."/>
            <person name="Fan D."/>
            <person name="Wang W."/>
            <person name="Fu W."/>
            <person name="Wang T."/>
            <person name="Wang B."/>
            <person name="Zhang J."/>
            <person name="Peng Z."/>
            <person name="Li Y."/>
            <person name="Li N."/>
            <person name="Wang J."/>
            <person name="Chen M."/>
            <person name="He Y."/>
            <person name="Tan F."/>
            <person name="Song X."/>
            <person name="Zheng Q."/>
            <person name="Huang R."/>
            <person name="Yang H."/>
            <person name="Du X."/>
            <person name="Chen L."/>
            <person name="Yang M."/>
            <person name="Gaffney P.M."/>
            <person name="Wang S."/>
            <person name="Luo L."/>
            <person name="She Z."/>
            <person name="Ming Y."/>
            <person name="Huang W."/>
            <person name="Zhang S."/>
            <person name="Huang B."/>
            <person name="Zhang Y."/>
            <person name="Qu T."/>
            <person name="Ni P."/>
            <person name="Miao G."/>
            <person name="Wang J."/>
            <person name="Wang Q."/>
            <person name="Steinberg C.E."/>
            <person name="Wang H."/>
            <person name="Li N."/>
            <person name="Qian L."/>
            <person name="Zhang G."/>
            <person name="Li Y."/>
            <person name="Yang H."/>
            <person name="Liu X."/>
            <person name="Wang J."/>
            <person name="Yin Y."/>
            <person name="Wang J."/>
        </authorList>
    </citation>
    <scope>NUCLEOTIDE SEQUENCE [LARGE SCALE GENOMIC DNA]</scope>
    <source>
        <strain evidence="2">05x7-T-G4-1.051#20</strain>
    </source>
</reference>
<dbReference type="PANTHER" id="PTHR45128:SF1">
    <property type="entry name" value="S-ADENOSYLMETHIONINE-DEPENDENT METHYLTRANSFERASE RV2258C"/>
    <property type="match status" value="1"/>
</dbReference>
<sequence>MAKESDYEDTIEAIVNSGLHTMVLALGYKVGIIDAMGRLGKPSTKGEISKEAGLNQRYVEEWLLCMASKGIVQYENSKFTIMNSGYQYPSNELEWLGKFSDLSNTNQTWIENNINPAILYCQQQSHGKYVCNHRPRRN</sequence>
<gene>
    <name evidence="2" type="ORF">CGI_10000870</name>
</gene>
<accession>K1P770</accession>
<feature type="domain" description="S-adenosylmethionine-dependent methyltransferase Rv2258c-like winged HTH" evidence="1">
    <location>
        <begin position="21"/>
        <end position="80"/>
    </location>
</feature>
<dbReference type="InterPro" id="IPR048711">
    <property type="entry name" value="WHD_Rv2258c"/>
</dbReference>
<name>K1P770_MAGGI</name>
<protein>
    <recommendedName>
        <fullName evidence="1">S-adenosylmethionine-dependent methyltransferase Rv2258c-like winged HTH domain-containing protein</fullName>
    </recommendedName>
</protein>
<dbReference type="InterPro" id="IPR036390">
    <property type="entry name" value="WH_DNA-bd_sf"/>
</dbReference>
<evidence type="ECO:0000259" key="1">
    <source>
        <dbReference type="Pfam" id="PF21320"/>
    </source>
</evidence>
<dbReference type="AlphaFoldDB" id="K1P770"/>
<proteinExistence type="predicted"/>
<dbReference type="Pfam" id="PF21320">
    <property type="entry name" value="WHD_Rv2258c"/>
    <property type="match status" value="1"/>
</dbReference>
<dbReference type="SUPFAM" id="SSF46785">
    <property type="entry name" value="Winged helix' DNA-binding domain"/>
    <property type="match status" value="1"/>
</dbReference>
<dbReference type="Gene3D" id="1.10.10.10">
    <property type="entry name" value="Winged helix-like DNA-binding domain superfamily/Winged helix DNA-binding domain"/>
    <property type="match status" value="1"/>
</dbReference>
<dbReference type="InterPro" id="IPR036388">
    <property type="entry name" value="WH-like_DNA-bd_sf"/>
</dbReference>
<dbReference type="HOGENOM" id="CLU_1857209_0_0_1"/>
<dbReference type="PANTHER" id="PTHR45128">
    <property type="entry name" value="METHYLTRANSFERASE TYPE 11"/>
    <property type="match status" value="1"/>
</dbReference>
<evidence type="ECO:0000313" key="2">
    <source>
        <dbReference type="EMBL" id="EKC17423.1"/>
    </source>
</evidence>
<dbReference type="InterPro" id="IPR053173">
    <property type="entry name" value="SAM-binding_MTase"/>
</dbReference>